<proteinExistence type="predicted"/>
<feature type="signal peptide" evidence="1">
    <location>
        <begin position="1"/>
        <end position="24"/>
    </location>
</feature>
<reference evidence="2 3" key="1">
    <citation type="submission" date="2019-01" db="EMBL/GenBank/DDBJ databases">
        <title>Pseudolysobacter antarctica gen. nov., sp. nov., isolated from Fildes Peninsula, Antarctica.</title>
        <authorList>
            <person name="Wei Z."/>
            <person name="Peng F."/>
        </authorList>
    </citation>
    <scope>NUCLEOTIDE SEQUENCE [LARGE SCALE GENOMIC DNA]</scope>
    <source>
        <strain evidence="2 3">AQ6-296</strain>
    </source>
</reference>
<dbReference type="OrthoDB" id="6191933at2"/>
<evidence type="ECO:0000256" key="1">
    <source>
        <dbReference type="SAM" id="SignalP"/>
    </source>
</evidence>
<dbReference type="Proteomes" id="UP000291562">
    <property type="component" value="Chromosome"/>
</dbReference>
<dbReference type="RefSeq" id="WP_129834501.1">
    <property type="nucleotide sequence ID" value="NZ_CP035704.1"/>
</dbReference>
<feature type="chain" id="PRO_5019510835" evidence="1">
    <location>
        <begin position="25"/>
        <end position="440"/>
    </location>
</feature>
<organism evidence="2 3">
    <name type="scientific">Pseudolysobacter antarcticus</name>
    <dbReference type="NCBI Taxonomy" id="2511995"/>
    <lineage>
        <taxon>Bacteria</taxon>
        <taxon>Pseudomonadati</taxon>
        <taxon>Pseudomonadota</taxon>
        <taxon>Gammaproteobacteria</taxon>
        <taxon>Lysobacterales</taxon>
        <taxon>Rhodanobacteraceae</taxon>
        <taxon>Pseudolysobacter</taxon>
    </lineage>
</organism>
<accession>A0A411HLR3</accession>
<protein>
    <submittedName>
        <fullName evidence="2">Uncharacterized protein</fullName>
    </submittedName>
</protein>
<name>A0A411HLR3_9GAMM</name>
<keyword evidence="3" id="KW-1185">Reference proteome</keyword>
<evidence type="ECO:0000313" key="3">
    <source>
        <dbReference type="Proteomes" id="UP000291562"/>
    </source>
</evidence>
<dbReference type="EMBL" id="CP035704">
    <property type="protein sequence ID" value="QBB71469.1"/>
    <property type="molecule type" value="Genomic_DNA"/>
</dbReference>
<dbReference type="AlphaFoldDB" id="A0A411HLR3"/>
<keyword evidence="1" id="KW-0732">Signal</keyword>
<evidence type="ECO:0000313" key="2">
    <source>
        <dbReference type="EMBL" id="QBB71469.1"/>
    </source>
</evidence>
<sequence>MKSFARVFAMFFFALGFLHSLAQASAPISASQRVNTSDHWTSSASQTTWYFNQDLLGPLGIKVVQTESAITLPPQHRSRAYQQISFSGSTQSTLEFSARGRQLTALTGGGLRHAGGFVLQFNGGTADLRGFELQPAPGSNFGMQVVDRAGRVWFRLDHPHYALSADGQTLSLTNMNLRLSAQFAAALGRPEFANMLVGALDSISTAHAPLLTTTAQSAASTLPMCATSYEWQSPSNPVEISLIQGGADLTGGMPDQINFERCKIPTDVGFSNCTPDSTDGLVVLAPDASLQNIGTSSVAWNAMFNRNNHGQPQPPYNNDQHPYLVWNLYLVDANGVIKQIGVSAAKHAFYSVNFQCGCDPGHAPSVLYPTCQDNYSGATNDFEDYLGPRREIVPATGQWDVAARFSIRSAAVKTRVRAANTVRSIRAATWSCAKAISRRR</sequence>
<gene>
    <name evidence="2" type="ORF">ELE36_14490</name>
</gene>
<dbReference type="KEGG" id="xbc:ELE36_14490"/>